<gene>
    <name evidence="1" type="ORF">Airi01_002620</name>
</gene>
<name>A0A9W6RDN2_9ACTN</name>
<dbReference type="Proteomes" id="UP001165135">
    <property type="component" value="Unassembled WGS sequence"/>
</dbReference>
<dbReference type="EMBL" id="BSTJ01000001">
    <property type="protein sequence ID" value="GLY71995.1"/>
    <property type="molecule type" value="Genomic_DNA"/>
</dbReference>
<accession>A0A9W6RDN2</accession>
<evidence type="ECO:0000313" key="2">
    <source>
        <dbReference type="Proteomes" id="UP001165135"/>
    </source>
</evidence>
<sequence length="81" mass="8289">MVGGILTEPHAAALDAPAPRNMTHLNHADGVVGWLLAGRTPAGRPGALPLGRPSESRPPRAVAIGRLDAGRRMVTVLVGGL</sequence>
<organism evidence="1 2">
    <name type="scientific">Actinoallomurus iriomotensis</name>
    <dbReference type="NCBI Taxonomy" id="478107"/>
    <lineage>
        <taxon>Bacteria</taxon>
        <taxon>Bacillati</taxon>
        <taxon>Actinomycetota</taxon>
        <taxon>Actinomycetes</taxon>
        <taxon>Streptosporangiales</taxon>
        <taxon>Thermomonosporaceae</taxon>
        <taxon>Actinoallomurus</taxon>
    </lineage>
</organism>
<evidence type="ECO:0000313" key="1">
    <source>
        <dbReference type="EMBL" id="GLY71995.1"/>
    </source>
</evidence>
<proteinExistence type="predicted"/>
<protein>
    <submittedName>
        <fullName evidence="1">Uncharacterized protein</fullName>
    </submittedName>
</protein>
<comment type="caution">
    <text evidence="1">The sequence shown here is derived from an EMBL/GenBank/DDBJ whole genome shotgun (WGS) entry which is preliminary data.</text>
</comment>
<dbReference type="AlphaFoldDB" id="A0A9W6RDN2"/>
<reference evidence="1" key="1">
    <citation type="submission" date="2023-03" db="EMBL/GenBank/DDBJ databases">
        <title>Actinoallomurus iriomotensis NBRC 103681.</title>
        <authorList>
            <person name="Ichikawa N."/>
            <person name="Sato H."/>
            <person name="Tonouchi N."/>
        </authorList>
    </citation>
    <scope>NUCLEOTIDE SEQUENCE</scope>
    <source>
        <strain evidence="1">NBRC 103681</strain>
    </source>
</reference>